<dbReference type="SUPFAM" id="SSF118116">
    <property type="entry name" value="DNA mismatch repair protein MutL"/>
    <property type="match status" value="1"/>
</dbReference>
<gene>
    <name evidence="4" type="primary">mutL</name>
    <name evidence="8" type="ORF">IV67_GL001615</name>
</gene>
<keyword evidence="9" id="KW-1185">Reference proteome</keyword>
<dbReference type="FunFam" id="3.30.565.10:FF:000003">
    <property type="entry name" value="DNA mismatch repair endonuclease MutL"/>
    <property type="match status" value="1"/>
</dbReference>
<dbReference type="GO" id="GO:0005524">
    <property type="term" value="F:ATP binding"/>
    <property type="evidence" value="ECO:0007669"/>
    <property type="project" value="InterPro"/>
</dbReference>
<dbReference type="PANTHER" id="PTHR10073">
    <property type="entry name" value="DNA MISMATCH REPAIR PROTEIN MLH, PMS, MUTL"/>
    <property type="match status" value="1"/>
</dbReference>
<dbReference type="InterPro" id="IPR002099">
    <property type="entry name" value="MutL/Mlh/PMS"/>
</dbReference>
<dbReference type="Gene3D" id="3.30.1540.20">
    <property type="entry name" value="MutL, C-terminal domain, dimerisation subdomain"/>
    <property type="match status" value="1"/>
</dbReference>
<dbReference type="Pfam" id="PF01119">
    <property type="entry name" value="DNA_mis_repair"/>
    <property type="match status" value="1"/>
</dbReference>
<proteinExistence type="inferred from homology"/>
<dbReference type="AlphaFoldDB" id="A0A0R2JTE9"/>
<dbReference type="GO" id="GO:0016887">
    <property type="term" value="F:ATP hydrolysis activity"/>
    <property type="evidence" value="ECO:0007669"/>
    <property type="project" value="InterPro"/>
</dbReference>
<dbReference type="SUPFAM" id="SSF54211">
    <property type="entry name" value="Ribosomal protein S5 domain 2-like"/>
    <property type="match status" value="1"/>
</dbReference>
<dbReference type="InterPro" id="IPR042121">
    <property type="entry name" value="MutL_C_regsub"/>
</dbReference>
<dbReference type="InterPro" id="IPR042120">
    <property type="entry name" value="MutL_C_dimsub"/>
</dbReference>
<evidence type="ECO:0000259" key="6">
    <source>
        <dbReference type="SMART" id="SM00853"/>
    </source>
</evidence>
<dbReference type="Pfam" id="PF08676">
    <property type="entry name" value="MutL_C"/>
    <property type="match status" value="1"/>
</dbReference>
<dbReference type="InterPro" id="IPR020667">
    <property type="entry name" value="DNA_mismatch_repair_MutL"/>
</dbReference>
<reference evidence="8 9" key="1">
    <citation type="journal article" date="2015" name="Genome Announc.">
        <title>Expanding the biotechnology potential of lactobacilli through comparative genomics of 213 strains and associated genera.</title>
        <authorList>
            <person name="Sun Z."/>
            <person name="Harris H.M."/>
            <person name="McCann A."/>
            <person name="Guo C."/>
            <person name="Argimon S."/>
            <person name="Zhang W."/>
            <person name="Yang X."/>
            <person name="Jeffery I.B."/>
            <person name="Cooney J.C."/>
            <person name="Kagawa T.F."/>
            <person name="Liu W."/>
            <person name="Song Y."/>
            <person name="Salvetti E."/>
            <person name="Wrobel A."/>
            <person name="Rasinkangas P."/>
            <person name="Parkhill J."/>
            <person name="Rea M.C."/>
            <person name="O'Sullivan O."/>
            <person name="Ritari J."/>
            <person name="Douillard F.P."/>
            <person name="Paul Ross R."/>
            <person name="Yang R."/>
            <person name="Briner A.E."/>
            <person name="Felis G.E."/>
            <person name="de Vos W.M."/>
            <person name="Barrangou R."/>
            <person name="Klaenhammer T.R."/>
            <person name="Caufield P.W."/>
            <person name="Cui Y."/>
            <person name="Zhang H."/>
            <person name="O'Toole P.W."/>
        </authorList>
    </citation>
    <scope>NUCLEOTIDE SEQUENCE [LARGE SCALE GENOMIC DNA]</scope>
    <source>
        <strain evidence="8 9">DSM 20014</strain>
    </source>
</reference>
<dbReference type="InterPro" id="IPR014721">
    <property type="entry name" value="Ribsml_uS5_D2-typ_fold_subgr"/>
</dbReference>
<dbReference type="InterPro" id="IPR037198">
    <property type="entry name" value="MutL_C_sf"/>
</dbReference>
<dbReference type="GO" id="GO:0032300">
    <property type="term" value="C:mismatch repair complex"/>
    <property type="evidence" value="ECO:0007669"/>
    <property type="project" value="InterPro"/>
</dbReference>
<dbReference type="GO" id="GO:0006298">
    <property type="term" value="P:mismatch repair"/>
    <property type="evidence" value="ECO:0007669"/>
    <property type="project" value="UniProtKB-UniRule"/>
</dbReference>
<dbReference type="STRING" id="1620.IV67_GL001615"/>
<dbReference type="Gene3D" id="3.30.565.10">
    <property type="entry name" value="Histidine kinase-like ATPase, C-terminal domain"/>
    <property type="match status" value="1"/>
</dbReference>
<feature type="domain" description="DNA mismatch repair protein S5" evidence="7">
    <location>
        <begin position="209"/>
        <end position="327"/>
    </location>
</feature>
<dbReference type="RefSeq" id="WP_057786716.1">
    <property type="nucleotide sequence ID" value="NZ_JQCD01000018.1"/>
</dbReference>
<dbReference type="InterPro" id="IPR020568">
    <property type="entry name" value="Ribosomal_Su5_D2-typ_SF"/>
</dbReference>
<dbReference type="PANTHER" id="PTHR10073:SF12">
    <property type="entry name" value="DNA MISMATCH REPAIR PROTEIN MLH1"/>
    <property type="match status" value="1"/>
</dbReference>
<comment type="similarity">
    <text evidence="1 4">Belongs to the DNA mismatch repair MutL/HexB family.</text>
</comment>
<feature type="region of interest" description="Disordered" evidence="5">
    <location>
        <begin position="374"/>
        <end position="399"/>
    </location>
</feature>
<accession>A0A0R2JTE9</accession>
<comment type="function">
    <text evidence="4">This protein is involved in the repair of mismatches in DNA. It is required for dam-dependent methyl-directed DNA mismatch repair. May act as a 'molecular matchmaker', a protein that promotes the formation of a stable complex between two or more DNA-binding proteins in an ATP-dependent manner without itself being part of a final effector complex.</text>
</comment>
<feature type="domain" description="MutL C-terminal dimerisation" evidence="6">
    <location>
        <begin position="483"/>
        <end position="625"/>
    </location>
</feature>
<sequence length="683" mass="76196">MTQIQTLSENLSNQIAAGEVIERPASVVKELVENAIDAQAQHIDVLVEEAGIKSIRVIDDGVGIPSAEVLKAFERHATSKITSRHDLFRIQSLGFRGEALPSIASVSDVVLQTAQSGAHEGRHVHIKGGEVLEERGATARVGTDITVEDLFYNTPARLKYLKSQATELSKIVDVMNRLALSHPNVGFRLVHHQKEILKTAGNGQLQQVVAAVYGVQQARKMLTFNAEDSDFKLNGLTSLPELTRANRSYISIMINGRYIKNYQLSNAVVKGYGSKLMVGRFPISVLEIEMDPLLIDVNVHPQKHEVRLSKEAELVDLIEKTIYDRISKENLIPNAYQNYLGQEQPVPETPARDFVAELNDTSAPYRNTVVEHVSEPDTDTVPSAPALETESEHSASVEASIEEPVPALHMGSGDTAPIIVEHEADLDQADVQAFAQRYQEPVAAFDEASAPTAPVYAGQQAELNLDAPVTEAVEANRFPDLSYIGQMNGTFLFAQGAEGLYMIDQHAAQERIKYEYYRDEIAKVGLESQRLLVPIVLEYATTDALKITAKLDELADLGLHLEAFGDNTFIMHDHPAWFPVGQEEATVREMIDWLLRDDKLTLAQFREKTAIMMSCKRSIKAHWKLNDFEAQGLIDQLRETKNPFNCPHGRPVVVTFTMNDMEKMFKRIQDSHEAWVEYDEHPF</sequence>
<evidence type="ECO:0000313" key="9">
    <source>
        <dbReference type="Proteomes" id="UP000051673"/>
    </source>
</evidence>
<evidence type="ECO:0000256" key="3">
    <source>
        <dbReference type="ARBA" id="ARBA00023204"/>
    </source>
</evidence>
<dbReference type="GO" id="GO:0140664">
    <property type="term" value="F:ATP-dependent DNA damage sensor activity"/>
    <property type="evidence" value="ECO:0007669"/>
    <property type="project" value="InterPro"/>
</dbReference>
<dbReference type="HAMAP" id="MF_00149">
    <property type="entry name" value="DNA_mis_repair"/>
    <property type="match status" value="1"/>
</dbReference>
<dbReference type="SMART" id="SM00853">
    <property type="entry name" value="MutL_C"/>
    <property type="match status" value="1"/>
</dbReference>
<name>A0A0R2JTE9_9LACO</name>
<keyword evidence="3 4" id="KW-0234">DNA repair</keyword>
<keyword evidence="2 4" id="KW-0227">DNA damage</keyword>
<dbReference type="InterPro" id="IPR038973">
    <property type="entry name" value="MutL/Mlh/Pms-like"/>
</dbReference>
<dbReference type="InterPro" id="IPR013507">
    <property type="entry name" value="DNA_mismatch_S5_2-like"/>
</dbReference>
<dbReference type="SUPFAM" id="SSF55874">
    <property type="entry name" value="ATPase domain of HSP90 chaperone/DNA topoisomerase II/histidine kinase"/>
    <property type="match status" value="1"/>
</dbReference>
<evidence type="ECO:0000256" key="5">
    <source>
        <dbReference type="SAM" id="MobiDB-lite"/>
    </source>
</evidence>
<dbReference type="EMBL" id="JQCD01000018">
    <property type="protein sequence ID" value="KRN77556.1"/>
    <property type="molecule type" value="Genomic_DNA"/>
</dbReference>
<evidence type="ECO:0000256" key="4">
    <source>
        <dbReference type="HAMAP-Rule" id="MF_00149"/>
    </source>
</evidence>
<comment type="caution">
    <text evidence="8">The sequence shown here is derived from an EMBL/GenBank/DDBJ whole genome shotgun (WGS) entry which is preliminary data.</text>
</comment>
<dbReference type="Proteomes" id="UP000051673">
    <property type="component" value="Unassembled WGS sequence"/>
</dbReference>
<dbReference type="PROSITE" id="PS00058">
    <property type="entry name" value="DNA_MISMATCH_REPAIR_1"/>
    <property type="match status" value="1"/>
</dbReference>
<dbReference type="NCBIfam" id="TIGR00585">
    <property type="entry name" value="mutl"/>
    <property type="match status" value="1"/>
</dbReference>
<evidence type="ECO:0000313" key="8">
    <source>
        <dbReference type="EMBL" id="KRN77556.1"/>
    </source>
</evidence>
<evidence type="ECO:0000256" key="1">
    <source>
        <dbReference type="ARBA" id="ARBA00006082"/>
    </source>
</evidence>
<dbReference type="Pfam" id="PF13589">
    <property type="entry name" value="HATPase_c_3"/>
    <property type="match status" value="1"/>
</dbReference>
<organism evidence="8 9">
    <name type="scientific">Weissella minor</name>
    <dbReference type="NCBI Taxonomy" id="1620"/>
    <lineage>
        <taxon>Bacteria</taxon>
        <taxon>Bacillati</taxon>
        <taxon>Bacillota</taxon>
        <taxon>Bacilli</taxon>
        <taxon>Lactobacillales</taxon>
        <taxon>Lactobacillaceae</taxon>
        <taxon>Weissella</taxon>
    </lineage>
</organism>
<dbReference type="InterPro" id="IPR014790">
    <property type="entry name" value="MutL_C"/>
</dbReference>
<dbReference type="OrthoDB" id="9763467at2"/>
<dbReference type="CDD" id="cd16926">
    <property type="entry name" value="HATPase_MutL-MLH-PMS-like"/>
    <property type="match status" value="1"/>
</dbReference>
<dbReference type="Gene3D" id="3.30.1370.100">
    <property type="entry name" value="MutL, C-terminal domain, regulatory subdomain"/>
    <property type="match status" value="1"/>
</dbReference>
<dbReference type="GO" id="GO:0030983">
    <property type="term" value="F:mismatched DNA binding"/>
    <property type="evidence" value="ECO:0007669"/>
    <property type="project" value="InterPro"/>
</dbReference>
<dbReference type="InterPro" id="IPR014762">
    <property type="entry name" value="DNA_mismatch_repair_CS"/>
</dbReference>
<dbReference type="NCBIfam" id="NF000950">
    <property type="entry name" value="PRK00095.1-3"/>
    <property type="match status" value="1"/>
</dbReference>
<dbReference type="Gene3D" id="3.30.230.10">
    <property type="match status" value="1"/>
</dbReference>
<dbReference type="InterPro" id="IPR036890">
    <property type="entry name" value="HATPase_C_sf"/>
</dbReference>
<evidence type="ECO:0000256" key="2">
    <source>
        <dbReference type="ARBA" id="ARBA00022763"/>
    </source>
</evidence>
<dbReference type="PATRIC" id="fig|1620.3.peg.1650"/>
<protein>
    <recommendedName>
        <fullName evidence="4">DNA mismatch repair protein MutL</fullName>
    </recommendedName>
</protein>
<dbReference type="SMART" id="SM01340">
    <property type="entry name" value="DNA_mis_repair"/>
    <property type="match status" value="1"/>
</dbReference>
<dbReference type="CDD" id="cd00782">
    <property type="entry name" value="MutL_Trans"/>
    <property type="match status" value="1"/>
</dbReference>
<evidence type="ECO:0000259" key="7">
    <source>
        <dbReference type="SMART" id="SM01340"/>
    </source>
</evidence>